<organism evidence="8 9">
    <name type="scientific">Steinernema hermaphroditum</name>
    <dbReference type="NCBI Taxonomy" id="289476"/>
    <lineage>
        <taxon>Eukaryota</taxon>
        <taxon>Metazoa</taxon>
        <taxon>Ecdysozoa</taxon>
        <taxon>Nematoda</taxon>
        <taxon>Chromadorea</taxon>
        <taxon>Rhabditida</taxon>
        <taxon>Tylenchina</taxon>
        <taxon>Panagrolaimomorpha</taxon>
        <taxon>Strongyloidoidea</taxon>
        <taxon>Steinernematidae</taxon>
        <taxon>Steinernema</taxon>
    </lineage>
</organism>
<name>A0AA39HFJ6_9BILA</name>
<evidence type="ECO:0000313" key="8">
    <source>
        <dbReference type="EMBL" id="KAK0404932.1"/>
    </source>
</evidence>
<evidence type="ECO:0000313" key="9">
    <source>
        <dbReference type="Proteomes" id="UP001175271"/>
    </source>
</evidence>
<keyword evidence="3 6" id="KW-0805">Transcription regulation</keyword>
<proteinExistence type="inferred from homology"/>
<evidence type="ECO:0000256" key="6">
    <source>
        <dbReference type="RuleBase" id="RU364146"/>
    </source>
</evidence>
<comment type="caution">
    <text evidence="8">The sequence shown here is derived from an EMBL/GenBank/DDBJ whole genome shotgun (WGS) entry which is preliminary data.</text>
</comment>
<evidence type="ECO:0000256" key="3">
    <source>
        <dbReference type="ARBA" id="ARBA00023015"/>
    </source>
</evidence>
<dbReference type="GO" id="GO:0016592">
    <property type="term" value="C:mediator complex"/>
    <property type="evidence" value="ECO:0007669"/>
    <property type="project" value="InterPro"/>
</dbReference>
<dbReference type="GO" id="GO:0006357">
    <property type="term" value="P:regulation of transcription by RNA polymerase II"/>
    <property type="evidence" value="ECO:0007669"/>
    <property type="project" value="InterPro"/>
</dbReference>
<comment type="similarity">
    <text evidence="2 6">Belongs to the Mediator complex subunit 10 family.</text>
</comment>
<accession>A0AA39HFJ6</accession>
<keyword evidence="9" id="KW-1185">Reference proteome</keyword>
<comment type="subunit">
    <text evidence="6">Component of the Mediator complex.</text>
</comment>
<keyword evidence="7" id="KW-0175">Coiled coil</keyword>
<evidence type="ECO:0000256" key="4">
    <source>
        <dbReference type="ARBA" id="ARBA00023163"/>
    </source>
</evidence>
<keyword evidence="5 6" id="KW-0539">Nucleus</keyword>
<evidence type="ECO:0000256" key="5">
    <source>
        <dbReference type="ARBA" id="ARBA00023242"/>
    </source>
</evidence>
<comment type="subcellular location">
    <subcellularLocation>
        <location evidence="1 6">Nucleus</location>
    </subcellularLocation>
</comment>
<dbReference type="AlphaFoldDB" id="A0AA39HFJ6"/>
<protein>
    <recommendedName>
        <fullName evidence="6">Mediator of RNA polymerase II transcription subunit 10</fullName>
    </recommendedName>
    <alternativeName>
        <fullName evidence="6">Mediator complex subunit 10</fullName>
    </alternativeName>
</protein>
<evidence type="ECO:0000256" key="1">
    <source>
        <dbReference type="ARBA" id="ARBA00004123"/>
    </source>
</evidence>
<dbReference type="Proteomes" id="UP001175271">
    <property type="component" value="Unassembled WGS sequence"/>
</dbReference>
<keyword evidence="4 6" id="KW-0804">Transcription</keyword>
<dbReference type="InterPro" id="IPR019145">
    <property type="entry name" value="Mediator_Med10"/>
</dbReference>
<dbReference type="Pfam" id="PF09748">
    <property type="entry name" value="Med10"/>
    <property type="match status" value="1"/>
</dbReference>
<dbReference type="GO" id="GO:0003712">
    <property type="term" value="F:transcription coregulator activity"/>
    <property type="evidence" value="ECO:0007669"/>
    <property type="project" value="InterPro"/>
</dbReference>
<feature type="coiled-coil region" evidence="7">
    <location>
        <begin position="3"/>
        <end position="30"/>
    </location>
</feature>
<evidence type="ECO:0000256" key="7">
    <source>
        <dbReference type="SAM" id="Coils"/>
    </source>
</evidence>
<reference evidence="8" key="1">
    <citation type="submission" date="2023-06" db="EMBL/GenBank/DDBJ databases">
        <title>Genomic analysis of the entomopathogenic nematode Steinernema hermaphroditum.</title>
        <authorList>
            <person name="Schwarz E.M."/>
            <person name="Heppert J.K."/>
            <person name="Baniya A."/>
            <person name="Schwartz H.T."/>
            <person name="Tan C.-H."/>
            <person name="Antoshechkin I."/>
            <person name="Sternberg P.W."/>
            <person name="Goodrich-Blair H."/>
            <person name="Dillman A.R."/>
        </authorList>
    </citation>
    <scope>NUCLEOTIDE SEQUENCE</scope>
    <source>
        <strain evidence="8">PS9179</strain>
        <tissue evidence="8">Whole animal</tissue>
    </source>
</reference>
<sequence length="161" mass="18354">MDVREDADRFQRLERTLEQLQENVRQLGAIASSFHPLSQEPLNERLHTLISGLQELDALKNHFGDVKVPLALLDCVNEGKNPNVFERDTLRKVETMNAEMNGKIEVYKKFQSLLLFENGAEMPREVELYLQARPHICAALTDAQPERASEEEAKKFDSGCS</sequence>
<dbReference type="EMBL" id="JAUCMV010000004">
    <property type="protein sequence ID" value="KAK0404932.1"/>
    <property type="molecule type" value="Genomic_DNA"/>
</dbReference>
<keyword evidence="6" id="KW-0010">Activator</keyword>
<evidence type="ECO:0000256" key="2">
    <source>
        <dbReference type="ARBA" id="ARBA00005389"/>
    </source>
</evidence>
<gene>
    <name evidence="6" type="primary">MED10</name>
    <name evidence="8" type="ORF">QR680_017708</name>
</gene>
<comment type="function">
    <text evidence="6">Component of the Mediator complex, a coactivator involved in the regulated transcription of nearly all RNA polymerase II-dependent genes. Mediator functions as a bridge to convey information from gene-specific regulatory proteins to the basal RNA polymerase II transcription machinery. Mediator is recruited to promoters by direct interactions with regulatory proteins and serves as a scaffold for the assembly of a functional preinitiation complex with RNA polymerase II and the general transcription factors.</text>
</comment>